<evidence type="ECO:0000256" key="1">
    <source>
        <dbReference type="ARBA" id="ARBA00001974"/>
    </source>
</evidence>
<comment type="caution">
    <text evidence="10">The sequence shown here is derived from an EMBL/GenBank/DDBJ whole genome shotgun (WGS) entry which is preliminary data.</text>
</comment>
<sequence>MDKVLAVVGAGVVGLAVARQAARRGLQVVVLERNGGIGQECSGRNSEVIHAGIYYPTNSLKAKMCVRGKAMLYEFCRDYRVPHQQCGKVIVATSASQIETLQRIRAKAITNGVHDVEFMSKSQIAQMEPDVQCEGGLFSPSTGIVDSHALMLALQGDAEDHGASIAFHCAVEKGTFNPSSNQFELFYRSSDSSDDTMDVLPCDYVINCAGLGAPFFENSFQYPSKASPRVASPTVFAKGNYFRLESTSHKPFRHLVYPVPEAGGLGVHATIDMSGNVRFGPDVEWVSSINYEVDPAKAELFSSRIATYWPNVLNHTLIPDYSGIRPKVVGPQEADSDFLLLDHTHHGVPGLVHCCGIESPGLTSSLAISDEVVSRLPTLTLRQLHNAWKLFEIITAIMPKATKTYERQTVASRAFVNASPVDRTEFQSLASLVRSLKDESCLHLKLETETQTEVEVLHAQMASTRKGLGKIAELVQDDLAALRADLTLEMQALQVDCIRRVDELTATVERLAFRFSRHIQDCQKMGDQVDHLTEQLSETNTHAQQFEADLAHKHEQMTLRLTAHDHIAVRVTELAKAHAVDMEAVEARMIRLVAAMKDHVQDAMTATEARWDVYETTKVRHDTIMHSIIHDMIQLRDQVGNVTVLYHHVEQVISQAQERTSSMETQVTAMESTTHQAIQAVEDGIEKHLEAVMETLELAMRLFHDRTMKSNQTG</sequence>
<evidence type="ECO:0000256" key="2">
    <source>
        <dbReference type="ARBA" id="ARBA00022630"/>
    </source>
</evidence>
<evidence type="ECO:0000256" key="5">
    <source>
        <dbReference type="ARBA" id="ARBA00036066"/>
    </source>
</evidence>
<dbReference type="EMBL" id="VJMJ01000120">
    <property type="protein sequence ID" value="KAF0733658.1"/>
    <property type="molecule type" value="Genomic_DNA"/>
</dbReference>
<feature type="domain" description="FAD dependent oxidoreductase" evidence="9">
    <location>
        <begin position="6"/>
        <end position="373"/>
    </location>
</feature>
<dbReference type="SUPFAM" id="SSF51905">
    <property type="entry name" value="FAD/NAD(P)-binding domain"/>
    <property type="match status" value="1"/>
</dbReference>
<comment type="similarity">
    <text evidence="6">Belongs to the L2HGDH family.</text>
</comment>
<dbReference type="EC" id="1.1.99.2" evidence="7"/>
<evidence type="ECO:0000256" key="8">
    <source>
        <dbReference type="ARBA" id="ARBA00041137"/>
    </source>
</evidence>
<evidence type="ECO:0000313" key="10">
    <source>
        <dbReference type="EMBL" id="KAF0733658.1"/>
    </source>
</evidence>
<evidence type="ECO:0000256" key="3">
    <source>
        <dbReference type="ARBA" id="ARBA00022827"/>
    </source>
</evidence>
<keyword evidence="2" id="KW-0285">Flavoprotein</keyword>
<keyword evidence="3" id="KW-0274">FAD</keyword>
<keyword evidence="4" id="KW-0560">Oxidoreductase</keyword>
<dbReference type="AlphaFoldDB" id="A0A6G0X1L0"/>
<dbReference type="GO" id="GO:0047545">
    <property type="term" value="F:(S)-2-hydroxyglutarate dehydrogenase activity"/>
    <property type="evidence" value="ECO:0007669"/>
    <property type="project" value="UniProtKB-EC"/>
</dbReference>
<evidence type="ECO:0000256" key="7">
    <source>
        <dbReference type="ARBA" id="ARBA00038878"/>
    </source>
</evidence>
<evidence type="ECO:0000256" key="6">
    <source>
        <dbReference type="ARBA" id="ARBA00037941"/>
    </source>
</evidence>
<accession>A0A6G0X1L0</accession>
<dbReference type="Gene3D" id="3.50.50.60">
    <property type="entry name" value="FAD/NAD(P)-binding domain"/>
    <property type="match status" value="1"/>
</dbReference>
<dbReference type="InterPro" id="IPR036188">
    <property type="entry name" value="FAD/NAD-bd_sf"/>
</dbReference>
<dbReference type="PANTHER" id="PTHR43104">
    <property type="entry name" value="L-2-HYDROXYGLUTARATE DEHYDROGENASE, MITOCHONDRIAL"/>
    <property type="match status" value="1"/>
</dbReference>
<evidence type="ECO:0000313" key="11">
    <source>
        <dbReference type="Proteomes" id="UP000481153"/>
    </source>
</evidence>
<comment type="catalytic activity">
    <reaction evidence="5">
        <text>(S)-2-hydroxyglutarate + A = 2-oxoglutarate + AH2</text>
        <dbReference type="Rhea" id="RHEA:21252"/>
        <dbReference type="ChEBI" id="CHEBI:13193"/>
        <dbReference type="ChEBI" id="CHEBI:16782"/>
        <dbReference type="ChEBI" id="CHEBI:16810"/>
        <dbReference type="ChEBI" id="CHEBI:17499"/>
        <dbReference type="EC" id="1.1.99.2"/>
    </reaction>
</comment>
<gene>
    <name evidence="10" type="ORF">Ae201684_009503</name>
</gene>
<name>A0A6G0X1L0_9STRA</name>
<organism evidence="10 11">
    <name type="scientific">Aphanomyces euteiches</name>
    <dbReference type="NCBI Taxonomy" id="100861"/>
    <lineage>
        <taxon>Eukaryota</taxon>
        <taxon>Sar</taxon>
        <taxon>Stramenopiles</taxon>
        <taxon>Oomycota</taxon>
        <taxon>Saprolegniomycetes</taxon>
        <taxon>Saprolegniales</taxon>
        <taxon>Verrucalvaceae</taxon>
        <taxon>Aphanomyces</taxon>
    </lineage>
</organism>
<dbReference type="VEuPathDB" id="FungiDB:AeMF1_019466"/>
<proteinExistence type="inferred from homology"/>
<keyword evidence="11" id="KW-1185">Reference proteome</keyword>
<dbReference type="Pfam" id="PF01266">
    <property type="entry name" value="DAO"/>
    <property type="match status" value="1"/>
</dbReference>
<reference evidence="10 11" key="1">
    <citation type="submission" date="2019-07" db="EMBL/GenBank/DDBJ databases">
        <title>Genomics analysis of Aphanomyces spp. identifies a new class of oomycete effector associated with host adaptation.</title>
        <authorList>
            <person name="Gaulin E."/>
        </authorList>
    </citation>
    <scope>NUCLEOTIDE SEQUENCE [LARGE SCALE GENOMIC DNA]</scope>
    <source>
        <strain evidence="10 11">ATCC 201684</strain>
    </source>
</reference>
<evidence type="ECO:0000256" key="4">
    <source>
        <dbReference type="ARBA" id="ARBA00023002"/>
    </source>
</evidence>
<dbReference type="Proteomes" id="UP000481153">
    <property type="component" value="Unassembled WGS sequence"/>
</dbReference>
<protein>
    <recommendedName>
        <fullName evidence="8">L-2-hydroxyglutarate dehydrogenase, mitochondrial</fullName>
        <ecNumber evidence="7">1.1.99.2</ecNumber>
    </recommendedName>
</protein>
<dbReference type="PANTHER" id="PTHR43104:SF4">
    <property type="entry name" value="L-2-HYDROXYGLUTARATE DEHYDROGENASE, MITOCHONDRIAL"/>
    <property type="match status" value="1"/>
</dbReference>
<dbReference type="InterPro" id="IPR006076">
    <property type="entry name" value="FAD-dep_OxRdtase"/>
</dbReference>
<evidence type="ECO:0000259" key="9">
    <source>
        <dbReference type="Pfam" id="PF01266"/>
    </source>
</evidence>
<dbReference type="Gene3D" id="3.30.9.10">
    <property type="entry name" value="D-Amino Acid Oxidase, subunit A, domain 2"/>
    <property type="match status" value="1"/>
</dbReference>
<comment type="cofactor">
    <cofactor evidence="1">
        <name>FAD</name>
        <dbReference type="ChEBI" id="CHEBI:57692"/>
    </cofactor>
</comment>